<comment type="caution">
    <text evidence="1">The sequence shown here is derived from an EMBL/GenBank/DDBJ whole genome shotgun (WGS) entry which is preliminary data.</text>
</comment>
<evidence type="ECO:0000313" key="1">
    <source>
        <dbReference type="EMBL" id="MDC0715062.1"/>
    </source>
</evidence>
<dbReference type="RefSeq" id="WP_272145736.1">
    <property type="nucleotide sequence ID" value="NZ_JAQNDM010000002.1"/>
</dbReference>
<name>A0ABT5DN24_9BACT</name>
<dbReference type="EMBL" id="JAQNDM010000002">
    <property type="protein sequence ID" value="MDC0715062.1"/>
    <property type="molecule type" value="Genomic_DNA"/>
</dbReference>
<protein>
    <recommendedName>
        <fullName evidence="3">Integral membrane protein</fullName>
    </recommendedName>
</protein>
<evidence type="ECO:0000313" key="2">
    <source>
        <dbReference type="Proteomes" id="UP001221838"/>
    </source>
</evidence>
<evidence type="ECO:0008006" key="3">
    <source>
        <dbReference type="Google" id="ProtNLM"/>
    </source>
</evidence>
<dbReference type="Proteomes" id="UP001221838">
    <property type="component" value="Unassembled WGS sequence"/>
</dbReference>
<proteinExistence type="predicted"/>
<keyword evidence="2" id="KW-1185">Reference proteome</keyword>
<sequence length="194" mass="21273">MSFADALEENRIPPRLGDVSLRYDEGRMVGESRPPTWPRRLLPELCLLLGALCGLASVSSLLSTPSHLGAPIAWGLLAAACVGLGLRLEGRLARRRFVLHFRSETLRLEHLTWAPGTTRTQVIPFDDVTSVEVVHRPSSGRRALLVAWSSAPEQPPRQAALVEHILPSEEETLHRVSRMLRNAFGLKASVPGGP</sequence>
<reference evidence="1 2" key="1">
    <citation type="submission" date="2022-11" db="EMBL/GenBank/DDBJ databases">
        <title>Minimal conservation of predation-associated metabolite biosynthetic gene clusters underscores biosynthetic potential of Myxococcota including descriptions for ten novel species: Archangium lansinium sp. nov., Myxococcus landrumus sp. nov., Nannocystis bai.</title>
        <authorList>
            <person name="Ahearne A."/>
            <person name="Stevens C."/>
            <person name="Dowd S."/>
        </authorList>
    </citation>
    <scope>NUCLEOTIDE SEQUENCE [LARGE SCALE GENOMIC DNA]</scope>
    <source>
        <strain evidence="1 2">NCWAL01</strain>
    </source>
</reference>
<organism evidence="1 2">
    <name type="scientific">Stigmatella ashevillensis</name>
    <dbReference type="NCBI Taxonomy" id="2995309"/>
    <lineage>
        <taxon>Bacteria</taxon>
        <taxon>Pseudomonadati</taxon>
        <taxon>Myxococcota</taxon>
        <taxon>Myxococcia</taxon>
        <taxon>Myxococcales</taxon>
        <taxon>Cystobacterineae</taxon>
        <taxon>Archangiaceae</taxon>
        <taxon>Stigmatella</taxon>
    </lineage>
</organism>
<gene>
    <name evidence="1" type="ORF">POL68_41820</name>
</gene>
<accession>A0ABT5DN24</accession>